<dbReference type="PANTHER" id="PTHR11771">
    <property type="entry name" value="LIPOXYGENASE"/>
    <property type="match status" value="1"/>
</dbReference>
<organism evidence="6 7">
    <name type="scientific">Ranitomeya imitator</name>
    <name type="common">mimic poison frog</name>
    <dbReference type="NCBI Taxonomy" id="111125"/>
    <lineage>
        <taxon>Eukaryota</taxon>
        <taxon>Metazoa</taxon>
        <taxon>Chordata</taxon>
        <taxon>Craniata</taxon>
        <taxon>Vertebrata</taxon>
        <taxon>Euteleostomi</taxon>
        <taxon>Amphibia</taxon>
        <taxon>Batrachia</taxon>
        <taxon>Anura</taxon>
        <taxon>Neobatrachia</taxon>
        <taxon>Hyloidea</taxon>
        <taxon>Dendrobatidae</taxon>
        <taxon>Dendrobatinae</taxon>
        <taxon>Ranitomeya</taxon>
    </lineage>
</organism>
<keyword evidence="2" id="KW-0223">Dioxygenase</keyword>
<comment type="caution">
    <text evidence="6">The sequence shown here is derived from an EMBL/GenBank/DDBJ whole genome shotgun (WGS) entry which is preliminary data.</text>
</comment>
<dbReference type="InterPro" id="IPR036226">
    <property type="entry name" value="LipOase_C_sf"/>
</dbReference>
<keyword evidence="4" id="KW-0812">Transmembrane</keyword>
<dbReference type="Proteomes" id="UP001176940">
    <property type="component" value="Unassembled WGS sequence"/>
</dbReference>
<evidence type="ECO:0000259" key="5">
    <source>
        <dbReference type="PROSITE" id="PS51393"/>
    </source>
</evidence>
<evidence type="ECO:0000313" key="7">
    <source>
        <dbReference type="Proteomes" id="UP001176940"/>
    </source>
</evidence>
<name>A0ABN9LID2_9NEOB</name>
<dbReference type="InterPro" id="IPR000907">
    <property type="entry name" value="LipOase"/>
</dbReference>
<evidence type="ECO:0000256" key="4">
    <source>
        <dbReference type="SAM" id="Phobius"/>
    </source>
</evidence>
<sequence>MFTLVTRGLQHHWSLESCLCDSSPATTQRLNSDSAAIGIVVYIAAASLNVTFDFYSWMPNGSPTMKSPPPSTKGATTLQTVLDSLPDVNTTATGLVTVWQLGNEPLDRRRLGNYREAHFIEETPKKLIQEFQMKLNEISKIINDRNQTRRLSYLYLDPKKIENGVSI</sequence>
<keyword evidence="4" id="KW-1133">Transmembrane helix</keyword>
<dbReference type="InterPro" id="IPR013819">
    <property type="entry name" value="LipOase_C"/>
</dbReference>
<gene>
    <name evidence="6" type="ORF">RIMI_LOCUS9070223</name>
</gene>
<feature type="transmembrane region" description="Helical" evidence="4">
    <location>
        <begin position="35"/>
        <end position="57"/>
    </location>
</feature>
<evidence type="ECO:0000256" key="3">
    <source>
        <dbReference type="ARBA" id="ARBA00023002"/>
    </source>
</evidence>
<dbReference type="SUPFAM" id="SSF48484">
    <property type="entry name" value="Lipoxigenase"/>
    <property type="match status" value="1"/>
</dbReference>
<evidence type="ECO:0000256" key="1">
    <source>
        <dbReference type="ARBA" id="ARBA00022723"/>
    </source>
</evidence>
<keyword evidence="1" id="KW-0479">Metal-binding</keyword>
<proteinExistence type="predicted"/>
<dbReference type="PROSITE" id="PS51393">
    <property type="entry name" value="LIPOXYGENASE_3"/>
    <property type="match status" value="1"/>
</dbReference>
<dbReference type="Gene3D" id="1.20.245.10">
    <property type="entry name" value="Lipoxygenase-1, Domain 5"/>
    <property type="match status" value="1"/>
</dbReference>
<keyword evidence="3" id="KW-0560">Oxidoreductase</keyword>
<dbReference type="EMBL" id="CAUEEQ010018514">
    <property type="protein sequence ID" value="CAJ0940918.1"/>
    <property type="molecule type" value="Genomic_DNA"/>
</dbReference>
<accession>A0ABN9LID2</accession>
<keyword evidence="7" id="KW-1185">Reference proteome</keyword>
<keyword evidence="4" id="KW-0472">Membrane</keyword>
<reference evidence="6" key="1">
    <citation type="submission" date="2023-07" db="EMBL/GenBank/DDBJ databases">
        <authorList>
            <person name="Stuckert A."/>
        </authorList>
    </citation>
    <scope>NUCLEOTIDE SEQUENCE</scope>
</reference>
<protein>
    <recommendedName>
        <fullName evidence="5">Lipoxygenase domain-containing protein</fullName>
    </recommendedName>
</protein>
<evidence type="ECO:0000313" key="6">
    <source>
        <dbReference type="EMBL" id="CAJ0940918.1"/>
    </source>
</evidence>
<feature type="domain" description="Lipoxygenase" evidence="5">
    <location>
        <begin position="1"/>
        <end position="167"/>
    </location>
</feature>
<evidence type="ECO:0000256" key="2">
    <source>
        <dbReference type="ARBA" id="ARBA00022964"/>
    </source>
</evidence>